<name>A0ABR6RCR5_9BURK</name>
<evidence type="ECO:0000256" key="4">
    <source>
        <dbReference type="ARBA" id="ARBA00023163"/>
    </source>
</evidence>
<keyword evidence="7" id="KW-1185">Reference proteome</keyword>
<feature type="domain" description="HTH lysR-type" evidence="5">
    <location>
        <begin position="1"/>
        <end position="58"/>
    </location>
</feature>
<dbReference type="InterPro" id="IPR050950">
    <property type="entry name" value="HTH-type_LysR_regulators"/>
</dbReference>
<dbReference type="InterPro" id="IPR036390">
    <property type="entry name" value="WH_DNA-bd_sf"/>
</dbReference>
<dbReference type="Gene3D" id="1.10.10.10">
    <property type="entry name" value="Winged helix-like DNA-binding domain superfamily/Winged helix DNA-binding domain"/>
    <property type="match status" value="1"/>
</dbReference>
<dbReference type="PANTHER" id="PTHR30419:SF24">
    <property type="entry name" value="HTH-TYPE TRANSCRIPTIONAL REGULATOR CZCR"/>
    <property type="match status" value="1"/>
</dbReference>
<evidence type="ECO:0000259" key="5">
    <source>
        <dbReference type="PROSITE" id="PS50931"/>
    </source>
</evidence>
<dbReference type="SUPFAM" id="SSF46785">
    <property type="entry name" value="Winged helix' DNA-binding domain"/>
    <property type="match status" value="1"/>
</dbReference>
<gene>
    <name evidence="6" type="ORF">HNP33_000991</name>
</gene>
<evidence type="ECO:0000256" key="1">
    <source>
        <dbReference type="ARBA" id="ARBA00009437"/>
    </source>
</evidence>
<organism evidence="6 7">
    <name type="scientific">Comamonas odontotermitis</name>
    <dbReference type="NCBI Taxonomy" id="379895"/>
    <lineage>
        <taxon>Bacteria</taxon>
        <taxon>Pseudomonadati</taxon>
        <taxon>Pseudomonadota</taxon>
        <taxon>Betaproteobacteria</taxon>
        <taxon>Burkholderiales</taxon>
        <taxon>Comamonadaceae</taxon>
        <taxon>Comamonas</taxon>
    </lineage>
</organism>
<dbReference type="InterPro" id="IPR036388">
    <property type="entry name" value="WH-like_DNA-bd_sf"/>
</dbReference>
<keyword evidence="2" id="KW-0805">Transcription regulation</keyword>
<dbReference type="SUPFAM" id="SSF53850">
    <property type="entry name" value="Periplasmic binding protein-like II"/>
    <property type="match status" value="1"/>
</dbReference>
<protein>
    <submittedName>
        <fullName evidence="6">DNA-binding transcriptional LysR family regulator</fullName>
    </submittedName>
</protein>
<dbReference type="CDD" id="cd05466">
    <property type="entry name" value="PBP2_LTTR_substrate"/>
    <property type="match status" value="1"/>
</dbReference>
<proteinExistence type="inferred from homology"/>
<evidence type="ECO:0000313" key="7">
    <source>
        <dbReference type="Proteomes" id="UP000562492"/>
    </source>
</evidence>
<evidence type="ECO:0000313" key="6">
    <source>
        <dbReference type="EMBL" id="MBB6576941.1"/>
    </source>
</evidence>
<accession>A0ABR6RCR5</accession>
<comment type="similarity">
    <text evidence="1">Belongs to the LysR transcriptional regulatory family.</text>
</comment>
<dbReference type="EMBL" id="JACHKZ010000004">
    <property type="protein sequence ID" value="MBB6576941.1"/>
    <property type="molecule type" value="Genomic_DNA"/>
</dbReference>
<evidence type="ECO:0000256" key="2">
    <source>
        <dbReference type="ARBA" id="ARBA00023015"/>
    </source>
</evidence>
<keyword evidence="3 6" id="KW-0238">DNA-binding</keyword>
<dbReference type="PANTHER" id="PTHR30419">
    <property type="entry name" value="HTH-TYPE TRANSCRIPTIONAL REGULATOR YBHD"/>
    <property type="match status" value="1"/>
</dbReference>
<dbReference type="Proteomes" id="UP000562492">
    <property type="component" value="Unassembled WGS sequence"/>
</dbReference>
<dbReference type="Pfam" id="PF00126">
    <property type="entry name" value="HTH_1"/>
    <property type="match status" value="1"/>
</dbReference>
<dbReference type="Pfam" id="PF03466">
    <property type="entry name" value="LysR_substrate"/>
    <property type="match status" value="1"/>
</dbReference>
<dbReference type="PRINTS" id="PR00039">
    <property type="entry name" value="HTHLYSR"/>
</dbReference>
<dbReference type="GO" id="GO:0003677">
    <property type="term" value="F:DNA binding"/>
    <property type="evidence" value="ECO:0007669"/>
    <property type="project" value="UniProtKB-KW"/>
</dbReference>
<keyword evidence="4" id="KW-0804">Transcription</keyword>
<sequence length="297" mass="32309">MTFAQLEIFSMLARMGSFSRAATALGITQSGVSHAIKQLEMEWDASLFDREGAAATLTDVGTRLLTRANDILQQKDALQQEALAERGIARGTLRIASFGATSSLHLLPGLMARYQQAHPYVEVQIEEAQDSVVVQWLLARRVELGFVVLPDDRFDTLPLAEDELVAVLPSSHALAGKTAISAMDFHGLPFIRTSAGSGPYIDAFLASEGAVPKTLFRFEQLSSMMGFVAQGNAVTMAARLALPEAPDGITYRSLEPPRRREIALAALRFDKLSPAARAFIDLARKARKLVVPETVRS</sequence>
<dbReference type="InterPro" id="IPR005119">
    <property type="entry name" value="LysR_subst-bd"/>
</dbReference>
<dbReference type="PROSITE" id="PS50931">
    <property type="entry name" value="HTH_LYSR"/>
    <property type="match status" value="1"/>
</dbReference>
<dbReference type="InterPro" id="IPR000847">
    <property type="entry name" value="LysR_HTH_N"/>
</dbReference>
<reference evidence="6 7" key="1">
    <citation type="submission" date="2020-08" db="EMBL/GenBank/DDBJ databases">
        <title>Functional genomics of gut bacteria from endangered species of beetles.</title>
        <authorList>
            <person name="Carlos-Shanley C."/>
        </authorList>
    </citation>
    <scope>NUCLEOTIDE SEQUENCE [LARGE SCALE GENOMIC DNA]</scope>
    <source>
        <strain evidence="6 7">S00124</strain>
    </source>
</reference>
<dbReference type="RefSeq" id="WP_184705908.1">
    <property type="nucleotide sequence ID" value="NZ_JACHKZ010000004.1"/>
</dbReference>
<comment type="caution">
    <text evidence="6">The sequence shown here is derived from an EMBL/GenBank/DDBJ whole genome shotgun (WGS) entry which is preliminary data.</text>
</comment>
<evidence type="ECO:0000256" key="3">
    <source>
        <dbReference type="ARBA" id="ARBA00023125"/>
    </source>
</evidence>
<dbReference type="Gene3D" id="3.40.190.290">
    <property type="match status" value="1"/>
</dbReference>